<keyword evidence="6" id="KW-0349">Heme</keyword>
<dbReference type="AlphaFoldDB" id="A0A0L0HAY4"/>
<dbReference type="VEuPathDB" id="FungiDB:SPPG_06463"/>
<keyword evidence="11" id="KW-0496">Mitochondrion</keyword>
<evidence type="ECO:0000256" key="10">
    <source>
        <dbReference type="ARBA" id="ARBA00023004"/>
    </source>
</evidence>
<keyword evidence="5 13" id="KW-0575">Peroxidase</keyword>
<evidence type="ECO:0000256" key="9">
    <source>
        <dbReference type="ARBA" id="ARBA00023002"/>
    </source>
</evidence>
<dbReference type="GO" id="GO:0004130">
    <property type="term" value="F:cytochrome-c peroxidase activity"/>
    <property type="evidence" value="ECO:0007669"/>
    <property type="project" value="UniProtKB-EC"/>
</dbReference>
<evidence type="ECO:0000256" key="6">
    <source>
        <dbReference type="ARBA" id="ARBA00022617"/>
    </source>
</evidence>
<keyword evidence="7" id="KW-0479">Metal-binding</keyword>
<feature type="domain" description="Plant heme peroxidase family profile" evidence="15">
    <location>
        <begin position="165"/>
        <end position="372"/>
    </location>
</feature>
<dbReference type="PANTHER" id="PTHR31356">
    <property type="entry name" value="THYLAKOID LUMENAL 29 KDA PROTEIN, CHLOROPLASTIC-RELATED"/>
    <property type="match status" value="1"/>
</dbReference>
<gene>
    <name evidence="16" type="ORF">SPPG_06463</name>
</gene>
<sequence>MNARTVASLTLRSVRSSVLRPRVTVLSTTTAFRRGYATGEQQPSGQQHAGPKGKGSNNLLWAAVAGAAGIGGYYYYRFTQGDLTEAIPHSPTKSKLTPAQFQEVYNDIAKLLDSNPDYDDGSYAPVLVRLAWHASGTYSKHDNTGGSYGATMRFPIEAEWSANAGLKVARDLLEPIKKKYGDALSYSDLWSVGGVAAIQEMGGPTIKWRPGRVDQTADKTTPDGRLPDANAEHPNHHREIFYRMGFNDQEIVALLGAHAIGRCHTSRSGFDGPWTFSPTTFSNDFYKRLLEEKWVVKKWKGPKQYVDKNTGSIMMLPTDMSLTKDKEFKKWVEIYAKDEERFFEDFAKAYQKLLELGVPFEEGTPVIEFKRL</sequence>
<dbReference type="STRING" id="645134.A0A0L0HAY4"/>
<proteinExistence type="inferred from homology"/>
<evidence type="ECO:0000313" key="16">
    <source>
        <dbReference type="EMBL" id="KNC98049.1"/>
    </source>
</evidence>
<dbReference type="PRINTS" id="PR00458">
    <property type="entry name" value="PEROXIDASE"/>
</dbReference>
<dbReference type="FunFam" id="1.10.520.10:FF:000005">
    <property type="entry name" value="Cytochrome c peroxidase"/>
    <property type="match status" value="1"/>
</dbReference>
<comment type="function">
    <text evidence="1">Destroys radicals which are normally produced within the cells and which are toxic to biological systems.</text>
</comment>
<dbReference type="InterPro" id="IPR002016">
    <property type="entry name" value="Haem_peroxidase"/>
</dbReference>
<keyword evidence="9 13" id="KW-0560">Oxidoreductase</keyword>
<dbReference type="eggNOG" id="ENOG502QR1E">
    <property type="taxonomic scope" value="Eukaryota"/>
</dbReference>
<feature type="compositionally biased region" description="Basic and acidic residues" evidence="14">
    <location>
        <begin position="211"/>
        <end position="232"/>
    </location>
</feature>
<dbReference type="SUPFAM" id="SSF48113">
    <property type="entry name" value="Heme-dependent peroxidases"/>
    <property type="match status" value="1"/>
</dbReference>
<dbReference type="Gene3D" id="1.10.420.10">
    <property type="entry name" value="Peroxidase, domain 2"/>
    <property type="match status" value="1"/>
</dbReference>
<evidence type="ECO:0000256" key="3">
    <source>
        <dbReference type="ARBA" id="ARBA00004569"/>
    </source>
</evidence>
<evidence type="ECO:0000256" key="7">
    <source>
        <dbReference type="ARBA" id="ARBA00022723"/>
    </source>
</evidence>
<dbReference type="OMA" id="QRKWNGP"/>
<dbReference type="RefSeq" id="XP_016606089.1">
    <property type="nucleotide sequence ID" value="XM_016754665.1"/>
</dbReference>
<dbReference type="Gene3D" id="1.10.520.10">
    <property type="match status" value="1"/>
</dbReference>
<feature type="region of interest" description="Disordered" evidence="14">
    <location>
        <begin position="207"/>
        <end position="232"/>
    </location>
</feature>
<dbReference type="FunFam" id="1.10.420.10:FF:000009">
    <property type="entry name" value="Ascorbate peroxidase"/>
    <property type="match status" value="1"/>
</dbReference>
<accession>A0A0L0HAY4</accession>
<dbReference type="GO" id="GO:0005758">
    <property type="term" value="C:mitochondrial intermembrane space"/>
    <property type="evidence" value="ECO:0007669"/>
    <property type="project" value="UniProtKB-SubCell"/>
</dbReference>
<dbReference type="PANTHER" id="PTHR31356:SF58">
    <property type="entry name" value="CYTOCHROME C PEROXIDASE, MITOCHONDRIAL"/>
    <property type="match status" value="1"/>
</dbReference>
<dbReference type="GO" id="GO:0046872">
    <property type="term" value="F:metal ion binding"/>
    <property type="evidence" value="ECO:0007669"/>
    <property type="project" value="UniProtKB-UniRule"/>
</dbReference>
<dbReference type="PROSITE" id="PS50873">
    <property type="entry name" value="PEROXIDASE_4"/>
    <property type="match status" value="1"/>
</dbReference>
<dbReference type="InterPro" id="IPR002207">
    <property type="entry name" value="Peroxidase_I"/>
</dbReference>
<dbReference type="EC" id="1.11.1.-" evidence="13"/>
<evidence type="ECO:0000256" key="11">
    <source>
        <dbReference type="ARBA" id="ARBA00023128"/>
    </source>
</evidence>
<dbReference type="Proteomes" id="UP000053201">
    <property type="component" value="Unassembled WGS sequence"/>
</dbReference>
<evidence type="ECO:0000256" key="14">
    <source>
        <dbReference type="SAM" id="MobiDB-lite"/>
    </source>
</evidence>
<reference evidence="16 17" key="1">
    <citation type="submission" date="2009-08" db="EMBL/GenBank/DDBJ databases">
        <title>The Genome Sequence of Spizellomyces punctatus strain DAOM BR117.</title>
        <authorList>
            <consortium name="The Broad Institute Genome Sequencing Platform"/>
            <person name="Russ C."/>
            <person name="Cuomo C."/>
            <person name="Shea T."/>
            <person name="Young S.K."/>
            <person name="Zeng Q."/>
            <person name="Koehrsen M."/>
            <person name="Haas B."/>
            <person name="Borodovsky M."/>
            <person name="Guigo R."/>
            <person name="Alvarado L."/>
            <person name="Berlin A."/>
            <person name="Bochicchio J."/>
            <person name="Borenstein D."/>
            <person name="Chapman S."/>
            <person name="Chen Z."/>
            <person name="Engels R."/>
            <person name="Freedman E."/>
            <person name="Gellesch M."/>
            <person name="Goldberg J."/>
            <person name="Griggs A."/>
            <person name="Gujja S."/>
            <person name="Heiman D."/>
            <person name="Hepburn T."/>
            <person name="Howarth C."/>
            <person name="Jen D."/>
            <person name="Larson L."/>
            <person name="Lewis B."/>
            <person name="Mehta T."/>
            <person name="Park D."/>
            <person name="Pearson M."/>
            <person name="Roberts A."/>
            <person name="Saif S."/>
            <person name="Shenoy N."/>
            <person name="Sisk P."/>
            <person name="Stolte C."/>
            <person name="Sykes S."/>
            <person name="Thomson T."/>
            <person name="Walk T."/>
            <person name="White J."/>
            <person name="Yandava C."/>
            <person name="Burger G."/>
            <person name="Gray M.W."/>
            <person name="Holland P.W.H."/>
            <person name="King N."/>
            <person name="Lang F.B.F."/>
            <person name="Roger A.J."/>
            <person name="Ruiz-Trillo I."/>
            <person name="Lander E."/>
            <person name="Nusbaum C."/>
        </authorList>
    </citation>
    <scope>NUCLEOTIDE SEQUENCE [LARGE SCALE GENOMIC DNA]</scope>
    <source>
        <strain evidence="16 17">DAOM BR117</strain>
    </source>
</reference>
<protein>
    <recommendedName>
        <fullName evidence="13">Peroxidase</fullName>
        <ecNumber evidence="13">1.11.1.-</ecNumber>
    </recommendedName>
</protein>
<evidence type="ECO:0000256" key="13">
    <source>
        <dbReference type="RuleBase" id="RU363051"/>
    </source>
</evidence>
<dbReference type="EMBL" id="KQ257461">
    <property type="protein sequence ID" value="KNC98049.1"/>
    <property type="molecule type" value="Genomic_DNA"/>
</dbReference>
<dbReference type="PROSITE" id="PS00435">
    <property type="entry name" value="PEROXIDASE_1"/>
    <property type="match status" value="1"/>
</dbReference>
<comment type="catalytic activity">
    <reaction evidence="12">
        <text>2 Fe(II)-[cytochrome c] + H2O2 + 2 H(+) = 2 Fe(III)-[cytochrome c] + 2 H2O</text>
        <dbReference type="Rhea" id="RHEA:16581"/>
        <dbReference type="Rhea" id="RHEA-COMP:10350"/>
        <dbReference type="Rhea" id="RHEA-COMP:14399"/>
        <dbReference type="ChEBI" id="CHEBI:15377"/>
        <dbReference type="ChEBI" id="CHEBI:15378"/>
        <dbReference type="ChEBI" id="CHEBI:16240"/>
        <dbReference type="ChEBI" id="CHEBI:29033"/>
        <dbReference type="ChEBI" id="CHEBI:29034"/>
        <dbReference type="EC" id="1.11.1.5"/>
    </reaction>
</comment>
<evidence type="ECO:0000256" key="12">
    <source>
        <dbReference type="ARBA" id="ARBA00049265"/>
    </source>
</evidence>
<dbReference type="PRINTS" id="PR00459">
    <property type="entry name" value="ASPEROXIDASE"/>
</dbReference>
<comment type="subcellular location">
    <subcellularLocation>
        <location evidence="3">Mitochondrion intermembrane space</location>
    </subcellularLocation>
    <subcellularLocation>
        <location evidence="2">Mitochondrion matrix</location>
    </subcellularLocation>
</comment>
<dbReference type="GeneID" id="27689761"/>
<evidence type="ECO:0000256" key="5">
    <source>
        <dbReference type="ARBA" id="ARBA00022559"/>
    </source>
</evidence>
<keyword evidence="8" id="KW-0809">Transit peptide</keyword>
<dbReference type="PROSITE" id="PS00436">
    <property type="entry name" value="PEROXIDASE_2"/>
    <property type="match status" value="1"/>
</dbReference>
<organism evidence="16 17">
    <name type="scientific">Spizellomyces punctatus (strain DAOM BR117)</name>
    <dbReference type="NCBI Taxonomy" id="645134"/>
    <lineage>
        <taxon>Eukaryota</taxon>
        <taxon>Fungi</taxon>
        <taxon>Fungi incertae sedis</taxon>
        <taxon>Chytridiomycota</taxon>
        <taxon>Chytridiomycota incertae sedis</taxon>
        <taxon>Chytridiomycetes</taxon>
        <taxon>Spizellomycetales</taxon>
        <taxon>Spizellomycetaceae</taxon>
        <taxon>Spizellomyces</taxon>
    </lineage>
</organism>
<evidence type="ECO:0000256" key="2">
    <source>
        <dbReference type="ARBA" id="ARBA00004305"/>
    </source>
</evidence>
<dbReference type="InterPro" id="IPR019793">
    <property type="entry name" value="Peroxidases_heam-ligand_BS"/>
</dbReference>
<dbReference type="InParanoid" id="A0A0L0HAY4"/>
<evidence type="ECO:0000256" key="1">
    <source>
        <dbReference type="ARBA" id="ARBA00003917"/>
    </source>
</evidence>
<evidence type="ECO:0000256" key="8">
    <source>
        <dbReference type="ARBA" id="ARBA00022946"/>
    </source>
</evidence>
<dbReference type="GO" id="GO:0034599">
    <property type="term" value="P:cellular response to oxidative stress"/>
    <property type="evidence" value="ECO:0007669"/>
    <property type="project" value="InterPro"/>
</dbReference>
<dbReference type="InterPro" id="IPR044831">
    <property type="entry name" value="Ccp1-like"/>
</dbReference>
<dbReference type="GO" id="GO:0000302">
    <property type="term" value="P:response to reactive oxygen species"/>
    <property type="evidence" value="ECO:0007669"/>
    <property type="project" value="TreeGrafter"/>
</dbReference>
<dbReference type="InterPro" id="IPR010255">
    <property type="entry name" value="Haem_peroxidase_sf"/>
</dbReference>
<evidence type="ECO:0000313" key="17">
    <source>
        <dbReference type="Proteomes" id="UP000053201"/>
    </source>
</evidence>
<name>A0A0L0HAY4_SPIPD</name>
<dbReference type="GO" id="GO:0020037">
    <property type="term" value="F:heme binding"/>
    <property type="evidence" value="ECO:0007669"/>
    <property type="project" value="UniProtKB-UniRule"/>
</dbReference>
<dbReference type="InterPro" id="IPR019794">
    <property type="entry name" value="Peroxidases_AS"/>
</dbReference>
<evidence type="ECO:0000259" key="15">
    <source>
        <dbReference type="PROSITE" id="PS50873"/>
    </source>
</evidence>
<comment type="similarity">
    <text evidence="4">Belongs to the peroxidase family. Cytochrome c peroxidase subfamily.</text>
</comment>
<evidence type="ECO:0000256" key="4">
    <source>
        <dbReference type="ARBA" id="ARBA00005997"/>
    </source>
</evidence>
<dbReference type="CDD" id="cd00691">
    <property type="entry name" value="ascorbate_peroxidase"/>
    <property type="match status" value="1"/>
</dbReference>
<dbReference type="OrthoDB" id="2859658at2759"/>
<dbReference type="GO" id="GO:0005759">
    <property type="term" value="C:mitochondrial matrix"/>
    <property type="evidence" value="ECO:0007669"/>
    <property type="project" value="UniProtKB-SubCell"/>
</dbReference>
<dbReference type="GO" id="GO:0042744">
    <property type="term" value="P:hydrogen peroxide catabolic process"/>
    <property type="evidence" value="ECO:0007669"/>
    <property type="project" value="TreeGrafter"/>
</dbReference>
<feature type="region of interest" description="Disordered" evidence="14">
    <location>
        <begin position="34"/>
        <end position="53"/>
    </location>
</feature>
<keyword evidence="17" id="KW-1185">Reference proteome</keyword>
<dbReference type="Pfam" id="PF00141">
    <property type="entry name" value="peroxidase"/>
    <property type="match status" value="1"/>
</dbReference>
<keyword evidence="10" id="KW-0408">Iron</keyword>